<evidence type="ECO:0000313" key="2">
    <source>
        <dbReference type="EMBL" id="KAG5856190.1"/>
    </source>
</evidence>
<sequence>MFACFHFRRKAEGQTEDPGSAKGVQAADNARTRELRPPGPPSPALSSQEGEDGYASVHFTKKQPKSRRNGEGQTEDPGCAKGVQAADNARTRELRPPGPPSLALSSQEEEVCYAAVHFTKKQPKRSAQRPEQPEDDGSIYSALRH</sequence>
<keyword evidence="3" id="KW-1185">Reference proteome</keyword>
<feature type="compositionally biased region" description="Basic residues" evidence="1">
    <location>
        <begin position="118"/>
        <end position="127"/>
    </location>
</feature>
<organism evidence="2 3">
    <name type="scientific">Anguilla anguilla</name>
    <name type="common">European freshwater eel</name>
    <name type="synonym">Muraena anguilla</name>
    <dbReference type="NCBI Taxonomy" id="7936"/>
    <lineage>
        <taxon>Eukaryota</taxon>
        <taxon>Metazoa</taxon>
        <taxon>Chordata</taxon>
        <taxon>Craniata</taxon>
        <taxon>Vertebrata</taxon>
        <taxon>Euteleostomi</taxon>
        <taxon>Actinopterygii</taxon>
        <taxon>Neopterygii</taxon>
        <taxon>Teleostei</taxon>
        <taxon>Anguilliformes</taxon>
        <taxon>Anguillidae</taxon>
        <taxon>Anguilla</taxon>
    </lineage>
</organism>
<dbReference type="Proteomes" id="UP001044222">
    <property type="component" value="Unassembled WGS sequence"/>
</dbReference>
<feature type="region of interest" description="Disordered" evidence="1">
    <location>
        <begin position="1"/>
        <end position="145"/>
    </location>
</feature>
<dbReference type="AlphaFoldDB" id="A0A9D3MWW1"/>
<name>A0A9D3MWW1_ANGAN</name>
<proteinExistence type="predicted"/>
<comment type="caution">
    <text evidence="2">The sequence shown here is derived from an EMBL/GenBank/DDBJ whole genome shotgun (WGS) entry which is preliminary data.</text>
</comment>
<evidence type="ECO:0000313" key="3">
    <source>
        <dbReference type="Proteomes" id="UP001044222"/>
    </source>
</evidence>
<protein>
    <submittedName>
        <fullName evidence="2">Uncharacterized protein</fullName>
    </submittedName>
</protein>
<reference evidence="2" key="1">
    <citation type="submission" date="2021-01" db="EMBL/GenBank/DDBJ databases">
        <title>A chromosome-scale assembly of European eel, Anguilla anguilla.</title>
        <authorList>
            <person name="Henkel C."/>
            <person name="Jong-Raadsen S.A."/>
            <person name="Dufour S."/>
            <person name="Weltzien F.-A."/>
            <person name="Palstra A.P."/>
            <person name="Pelster B."/>
            <person name="Spaink H.P."/>
            <person name="Van Den Thillart G.E."/>
            <person name="Jansen H."/>
            <person name="Zahm M."/>
            <person name="Klopp C."/>
            <person name="Cedric C."/>
            <person name="Louis A."/>
            <person name="Berthelot C."/>
            <person name="Parey E."/>
            <person name="Roest Crollius H."/>
            <person name="Montfort J."/>
            <person name="Robinson-Rechavi M."/>
            <person name="Bucao C."/>
            <person name="Bouchez O."/>
            <person name="Gislard M."/>
            <person name="Lluch J."/>
            <person name="Milhes M."/>
            <person name="Lampietro C."/>
            <person name="Lopez Roques C."/>
            <person name="Donnadieu C."/>
            <person name="Braasch I."/>
            <person name="Desvignes T."/>
            <person name="Postlethwait J."/>
            <person name="Bobe J."/>
            <person name="Guiguen Y."/>
            <person name="Dirks R."/>
        </authorList>
    </citation>
    <scope>NUCLEOTIDE SEQUENCE</scope>
    <source>
        <strain evidence="2">Tag_6206</strain>
        <tissue evidence="2">Liver</tissue>
    </source>
</reference>
<evidence type="ECO:0000256" key="1">
    <source>
        <dbReference type="SAM" id="MobiDB-lite"/>
    </source>
</evidence>
<gene>
    <name evidence="2" type="ORF">ANANG_G00005400</name>
</gene>
<accession>A0A9D3MWW1</accession>
<dbReference type="EMBL" id="JAFIRN010000001">
    <property type="protein sequence ID" value="KAG5856190.1"/>
    <property type="molecule type" value="Genomic_DNA"/>
</dbReference>